<keyword evidence="3" id="KW-0540">Nuclease</keyword>
<dbReference type="Pfam" id="PF00665">
    <property type="entry name" value="rve"/>
    <property type="match status" value="1"/>
</dbReference>
<sequence length="675" mass="76696">MPVYYISRTLQGAELKYTNIEKLALALVTAARKLRPYFQSHQIVVLTNHPLKRIFSSPEASGRMIKWAVEMSEYGIEFRSRPAIKAQLLADFVVEMTTTEEGTSTSVWMLHVDGSSTTIGSGAGILLESPQGDKIRYAIKFLFAASNNEAEYEALITGIKLSLSAGAQKLVIHSDSQLVVNQIRGEYEAKEENMMRYLTQANELLARLESYEIKQIPRIENEEADYLAKLGSSLANIDSRKIIFLTINRKQNEESHQNIFCAQEEPSWKDDIINYLKHGTLPTDRAEARKLRMRAARFTIIDGELYKRGYSQPYLKCLTPSNAEYVLREIHEGICGNHSGGRSLAGKALRQGYFWPTMKHDAVELAKHCRACQEHANLHHQPATLLQPLATPLPFAQWGMDLVGPFPQATGQRKFLIVAVDYFTKWVEAEPLARISEREVIKFLWQNVVCRFGIPQALISDNGTQFSGSKVKEWCRQLSIRQFFTSVGNPQANGQTEVTNRTLVHHLKVRLGNAKGKWVDELPSVLWVYRTTPRTSTGESPFNLAYGTEAVTPAEIGEQSWRVKQYAPSTNDQALRISLDLIDELRDEVSTRAERYRNCMARAYNDRVKPRNFQVGDLVLRRADILKQVAKLDPKWEGPYKVVEIVKTGTYRLQNVDGKILPRPWNVANLRKFYA</sequence>
<dbReference type="Gene3D" id="1.10.340.70">
    <property type="match status" value="1"/>
</dbReference>
<dbReference type="GO" id="GO:0003676">
    <property type="term" value="F:nucleic acid binding"/>
    <property type="evidence" value="ECO:0007669"/>
    <property type="project" value="InterPro"/>
</dbReference>
<name>A0A2Z7C7R5_9LAMI</name>
<dbReference type="PANTHER" id="PTHR48475:SF2">
    <property type="entry name" value="RIBONUCLEASE H"/>
    <property type="match status" value="1"/>
</dbReference>
<evidence type="ECO:0000256" key="3">
    <source>
        <dbReference type="ARBA" id="ARBA00022722"/>
    </source>
</evidence>
<dbReference type="PROSITE" id="PS50879">
    <property type="entry name" value="RNASE_H_1"/>
    <property type="match status" value="1"/>
</dbReference>
<dbReference type="InterPro" id="IPR012337">
    <property type="entry name" value="RNaseH-like_sf"/>
</dbReference>
<dbReference type="Pfam" id="PF17917">
    <property type="entry name" value="RT_RNaseH"/>
    <property type="match status" value="1"/>
</dbReference>
<keyword evidence="1" id="KW-0808">Transferase</keyword>
<dbReference type="EMBL" id="KQ998908">
    <property type="protein sequence ID" value="KZV42886.1"/>
    <property type="molecule type" value="Genomic_DNA"/>
</dbReference>
<keyword evidence="2" id="KW-0548">Nucleotidyltransferase</keyword>
<dbReference type="CDD" id="cd09279">
    <property type="entry name" value="RNase_HI_like"/>
    <property type="match status" value="1"/>
</dbReference>
<feature type="domain" description="Integrase catalytic" evidence="9">
    <location>
        <begin position="390"/>
        <end position="549"/>
    </location>
</feature>
<proteinExistence type="predicted"/>
<dbReference type="PANTHER" id="PTHR48475">
    <property type="entry name" value="RIBONUCLEASE H"/>
    <property type="match status" value="1"/>
</dbReference>
<evidence type="ECO:0000313" key="11">
    <source>
        <dbReference type="Proteomes" id="UP000250235"/>
    </source>
</evidence>
<dbReference type="InterPro" id="IPR041588">
    <property type="entry name" value="Integrase_H2C2"/>
</dbReference>
<accession>A0A2Z7C7R5</accession>
<organism evidence="10 11">
    <name type="scientific">Dorcoceras hygrometricum</name>
    <dbReference type="NCBI Taxonomy" id="472368"/>
    <lineage>
        <taxon>Eukaryota</taxon>
        <taxon>Viridiplantae</taxon>
        <taxon>Streptophyta</taxon>
        <taxon>Embryophyta</taxon>
        <taxon>Tracheophyta</taxon>
        <taxon>Spermatophyta</taxon>
        <taxon>Magnoliopsida</taxon>
        <taxon>eudicotyledons</taxon>
        <taxon>Gunneridae</taxon>
        <taxon>Pentapetalae</taxon>
        <taxon>asterids</taxon>
        <taxon>lamiids</taxon>
        <taxon>Lamiales</taxon>
        <taxon>Gesneriaceae</taxon>
        <taxon>Didymocarpoideae</taxon>
        <taxon>Trichosporeae</taxon>
        <taxon>Loxocarpinae</taxon>
        <taxon>Dorcoceras</taxon>
    </lineage>
</organism>
<protein>
    <submittedName>
        <fullName evidence="10">Uncharacterized protein</fullName>
    </submittedName>
</protein>
<dbReference type="GO" id="GO:0003964">
    <property type="term" value="F:RNA-directed DNA polymerase activity"/>
    <property type="evidence" value="ECO:0007669"/>
    <property type="project" value="UniProtKB-KW"/>
</dbReference>
<dbReference type="SUPFAM" id="SSF53098">
    <property type="entry name" value="Ribonuclease H-like"/>
    <property type="match status" value="2"/>
</dbReference>
<dbReference type="InterPro" id="IPR002156">
    <property type="entry name" value="RNaseH_domain"/>
</dbReference>
<dbReference type="InterPro" id="IPR041373">
    <property type="entry name" value="RT_RNaseH"/>
</dbReference>
<evidence type="ECO:0000256" key="7">
    <source>
        <dbReference type="SAM" id="Coils"/>
    </source>
</evidence>
<feature type="domain" description="RNase H type-1" evidence="8">
    <location>
        <begin position="104"/>
        <end position="233"/>
    </location>
</feature>
<dbReference type="GO" id="GO:0015074">
    <property type="term" value="P:DNA integration"/>
    <property type="evidence" value="ECO:0007669"/>
    <property type="project" value="InterPro"/>
</dbReference>
<dbReference type="GO" id="GO:0004523">
    <property type="term" value="F:RNA-DNA hybrid ribonuclease activity"/>
    <property type="evidence" value="ECO:0007669"/>
    <property type="project" value="InterPro"/>
</dbReference>
<dbReference type="InterPro" id="IPR001584">
    <property type="entry name" value="Integrase_cat-core"/>
</dbReference>
<evidence type="ECO:0000256" key="2">
    <source>
        <dbReference type="ARBA" id="ARBA00022695"/>
    </source>
</evidence>
<keyword evidence="7" id="KW-0175">Coiled coil</keyword>
<evidence type="ECO:0000313" key="10">
    <source>
        <dbReference type="EMBL" id="KZV42886.1"/>
    </source>
</evidence>
<dbReference type="PROSITE" id="PS50994">
    <property type="entry name" value="INTEGRASE"/>
    <property type="match status" value="1"/>
</dbReference>
<dbReference type="InterPro" id="IPR043502">
    <property type="entry name" value="DNA/RNA_pol_sf"/>
</dbReference>
<evidence type="ECO:0000256" key="1">
    <source>
        <dbReference type="ARBA" id="ARBA00022679"/>
    </source>
</evidence>
<gene>
    <name evidence="10" type="ORF">F511_44988</name>
</gene>
<dbReference type="Proteomes" id="UP000250235">
    <property type="component" value="Unassembled WGS sequence"/>
</dbReference>
<evidence type="ECO:0000256" key="6">
    <source>
        <dbReference type="ARBA" id="ARBA00022918"/>
    </source>
</evidence>
<dbReference type="Pfam" id="PF17921">
    <property type="entry name" value="Integrase_H2C2"/>
    <property type="match status" value="1"/>
</dbReference>
<dbReference type="Gene3D" id="3.30.420.10">
    <property type="entry name" value="Ribonuclease H-like superfamily/Ribonuclease H"/>
    <property type="match status" value="2"/>
</dbReference>
<evidence type="ECO:0000259" key="8">
    <source>
        <dbReference type="PROSITE" id="PS50879"/>
    </source>
</evidence>
<evidence type="ECO:0000256" key="4">
    <source>
        <dbReference type="ARBA" id="ARBA00022759"/>
    </source>
</evidence>
<keyword evidence="5" id="KW-0378">Hydrolase</keyword>
<keyword evidence="11" id="KW-1185">Reference proteome</keyword>
<dbReference type="AlphaFoldDB" id="A0A2Z7C7R5"/>
<dbReference type="InterPro" id="IPR036397">
    <property type="entry name" value="RNaseH_sf"/>
</dbReference>
<evidence type="ECO:0000256" key="5">
    <source>
        <dbReference type="ARBA" id="ARBA00022801"/>
    </source>
</evidence>
<feature type="coiled-coil region" evidence="7">
    <location>
        <begin position="180"/>
        <end position="214"/>
    </location>
</feature>
<evidence type="ECO:0000259" key="9">
    <source>
        <dbReference type="PROSITE" id="PS50994"/>
    </source>
</evidence>
<dbReference type="Pfam" id="PF13456">
    <property type="entry name" value="RVT_3"/>
    <property type="match status" value="1"/>
</dbReference>
<reference evidence="10 11" key="1">
    <citation type="journal article" date="2015" name="Proc. Natl. Acad. Sci. U.S.A.">
        <title>The resurrection genome of Boea hygrometrica: A blueprint for survival of dehydration.</title>
        <authorList>
            <person name="Xiao L."/>
            <person name="Yang G."/>
            <person name="Zhang L."/>
            <person name="Yang X."/>
            <person name="Zhao S."/>
            <person name="Ji Z."/>
            <person name="Zhou Q."/>
            <person name="Hu M."/>
            <person name="Wang Y."/>
            <person name="Chen M."/>
            <person name="Xu Y."/>
            <person name="Jin H."/>
            <person name="Xiao X."/>
            <person name="Hu G."/>
            <person name="Bao F."/>
            <person name="Hu Y."/>
            <person name="Wan P."/>
            <person name="Li L."/>
            <person name="Deng X."/>
            <person name="Kuang T."/>
            <person name="Xiang C."/>
            <person name="Zhu J.K."/>
            <person name="Oliver M.J."/>
            <person name="He Y."/>
        </authorList>
    </citation>
    <scope>NUCLEOTIDE SEQUENCE [LARGE SCALE GENOMIC DNA]</scope>
    <source>
        <strain evidence="11">cv. XS01</strain>
    </source>
</reference>
<dbReference type="OrthoDB" id="912072at2759"/>
<keyword evidence="4" id="KW-0255">Endonuclease</keyword>
<keyword evidence="6" id="KW-0695">RNA-directed DNA polymerase</keyword>
<dbReference type="SUPFAM" id="SSF56672">
    <property type="entry name" value="DNA/RNA polymerases"/>
    <property type="match status" value="1"/>
</dbReference>